<keyword evidence="6" id="KW-1185">Reference proteome</keyword>
<evidence type="ECO:0000313" key="6">
    <source>
        <dbReference type="Proteomes" id="UP000277580"/>
    </source>
</evidence>
<dbReference type="PROSITE" id="PS01031">
    <property type="entry name" value="SHSP"/>
    <property type="match status" value="1"/>
</dbReference>
<dbReference type="AlphaFoldDB" id="A0A3N4KZT1"/>
<feature type="non-terminal residue" evidence="5">
    <location>
        <position position="1"/>
    </location>
</feature>
<keyword evidence="1" id="KW-0346">Stress response</keyword>
<evidence type="ECO:0000256" key="1">
    <source>
        <dbReference type="ARBA" id="ARBA00023016"/>
    </source>
</evidence>
<name>A0A3N4KZT1_9PEZI</name>
<dbReference type="InParanoid" id="A0A3N4KZT1"/>
<dbReference type="InterPro" id="IPR002068">
    <property type="entry name" value="A-crystallin/Hsp20_dom"/>
</dbReference>
<dbReference type="SUPFAM" id="SSF49764">
    <property type="entry name" value="HSP20-like chaperones"/>
    <property type="match status" value="1"/>
</dbReference>
<reference evidence="5 6" key="1">
    <citation type="journal article" date="2018" name="Nat. Ecol. Evol.">
        <title>Pezizomycetes genomes reveal the molecular basis of ectomycorrhizal truffle lifestyle.</title>
        <authorList>
            <person name="Murat C."/>
            <person name="Payen T."/>
            <person name="Noel B."/>
            <person name="Kuo A."/>
            <person name="Morin E."/>
            <person name="Chen J."/>
            <person name="Kohler A."/>
            <person name="Krizsan K."/>
            <person name="Balestrini R."/>
            <person name="Da Silva C."/>
            <person name="Montanini B."/>
            <person name="Hainaut M."/>
            <person name="Levati E."/>
            <person name="Barry K.W."/>
            <person name="Belfiori B."/>
            <person name="Cichocki N."/>
            <person name="Clum A."/>
            <person name="Dockter R.B."/>
            <person name="Fauchery L."/>
            <person name="Guy J."/>
            <person name="Iotti M."/>
            <person name="Le Tacon F."/>
            <person name="Lindquist E.A."/>
            <person name="Lipzen A."/>
            <person name="Malagnac F."/>
            <person name="Mello A."/>
            <person name="Molinier V."/>
            <person name="Miyauchi S."/>
            <person name="Poulain J."/>
            <person name="Riccioni C."/>
            <person name="Rubini A."/>
            <person name="Sitrit Y."/>
            <person name="Splivallo R."/>
            <person name="Traeger S."/>
            <person name="Wang M."/>
            <person name="Zifcakova L."/>
            <person name="Wipf D."/>
            <person name="Zambonelli A."/>
            <person name="Paolocci F."/>
            <person name="Nowrousian M."/>
            <person name="Ottonello S."/>
            <person name="Baldrian P."/>
            <person name="Spatafora J.W."/>
            <person name="Henrissat B."/>
            <person name="Nagy L.G."/>
            <person name="Aury J.M."/>
            <person name="Wincker P."/>
            <person name="Grigoriev I.V."/>
            <person name="Bonfante P."/>
            <person name="Martin F.M."/>
        </authorList>
    </citation>
    <scope>NUCLEOTIDE SEQUENCE [LARGE SCALE GENOMIC DNA]</scope>
    <source>
        <strain evidence="5 6">CCBAS932</strain>
    </source>
</reference>
<dbReference type="InterPro" id="IPR008978">
    <property type="entry name" value="HSP20-like_chaperone"/>
</dbReference>
<evidence type="ECO:0000259" key="4">
    <source>
        <dbReference type="PROSITE" id="PS01031"/>
    </source>
</evidence>
<dbReference type="FunCoup" id="A0A3N4KZT1">
    <property type="interactions" value="1007"/>
</dbReference>
<proteinExistence type="inferred from homology"/>
<dbReference type="Pfam" id="PF00011">
    <property type="entry name" value="HSP20"/>
    <property type="match status" value="1"/>
</dbReference>
<accession>A0A3N4KZT1</accession>
<evidence type="ECO:0000313" key="5">
    <source>
        <dbReference type="EMBL" id="RPB16070.1"/>
    </source>
</evidence>
<evidence type="ECO:0000256" key="2">
    <source>
        <dbReference type="PROSITE-ProRule" id="PRU00285"/>
    </source>
</evidence>
<feature type="domain" description="SHSP" evidence="4">
    <location>
        <begin position="1"/>
        <end position="137"/>
    </location>
</feature>
<dbReference type="InterPro" id="IPR031107">
    <property type="entry name" value="Small_HSP"/>
</dbReference>
<dbReference type="CDD" id="cd06464">
    <property type="entry name" value="ACD_sHsps-like"/>
    <property type="match status" value="1"/>
</dbReference>
<protein>
    <submittedName>
        <fullName evidence="5">HSP20-like chaperone</fullName>
    </submittedName>
</protein>
<dbReference type="PANTHER" id="PTHR11527">
    <property type="entry name" value="HEAT-SHOCK PROTEIN 20 FAMILY MEMBER"/>
    <property type="match status" value="1"/>
</dbReference>
<evidence type="ECO:0000256" key="3">
    <source>
        <dbReference type="RuleBase" id="RU003616"/>
    </source>
</evidence>
<sequence>RTVFTPRFDVQETAVEYVLEGEFPGLSNKSKLDIQFTDHKTLSVRGVLEKKVLEQNKSCERPSGPAPISTKKIVIENTPTNKVKTWVSERAFGPFQRTFSFPGVIDIEDVSASLEAGLLRIRVPKKTQLTTRKITIV</sequence>
<comment type="similarity">
    <text evidence="2 3">Belongs to the small heat shock protein (HSP20) family.</text>
</comment>
<organism evidence="5 6">
    <name type="scientific">Morchella conica CCBAS932</name>
    <dbReference type="NCBI Taxonomy" id="1392247"/>
    <lineage>
        <taxon>Eukaryota</taxon>
        <taxon>Fungi</taxon>
        <taxon>Dikarya</taxon>
        <taxon>Ascomycota</taxon>
        <taxon>Pezizomycotina</taxon>
        <taxon>Pezizomycetes</taxon>
        <taxon>Pezizales</taxon>
        <taxon>Morchellaceae</taxon>
        <taxon>Morchella</taxon>
    </lineage>
</organism>
<dbReference type="Gene3D" id="2.60.40.790">
    <property type="match status" value="1"/>
</dbReference>
<dbReference type="Proteomes" id="UP000277580">
    <property type="component" value="Unassembled WGS sequence"/>
</dbReference>
<gene>
    <name evidence="5" type="ORF">P167DRAFT_500827</name>
</gene>
<dbReference type="EMBL" id="ML119110">
    <property type="protein sequence ID" value="RPB16070.1"/>
    <property type="molecule type" value="Genomic_DNA"/>
</dbReference>
<dbReference type="STRING" id="1392247.A0A3N4KZT1"/>
<dbReference type="OrthoDB" id="1431247at2759"/>